<dbReference type="InterPro" id="IPR002150">
    <property type="entry name" value="Ribosomal_bL31"/>
</dbReference>
<comment type="subunit">
    <text evidence="7">Part of the 50S ribosomal subunit.</text>
</comment>
<evidence type="ECO:0000256" key="5">
    <source>
        <dbReference type="ARBA" id="ARBA00023274"/>
    </source>
</evidence>
<name>A0AAJ1PSX9_9MOLU</name>
<dbReference type="PRINTS" id="PR01249">
    <property type="entry name" value="RIBOSOMALL31"/>
</dbReference>
<sequence>MKKDIHPKYFSVETKCSTCGKEFTFGSSKSKITIDVCSGCHPVYTGDRTKNKATGRVERFKRMYEGKK</sequence>
<dbReference type="AlphaFoldDB" id="A0AAJ1PSX9"/>
<keyword evidence="4 7" id="KW-0689">Ribosomal protein</keyword>
<protein>
    <recommendedName>
        <fullName evidence="6 7">Large ribosomal subunit protein bL31</fullName>
    </recommendedName>
</protein>
<dbReference type="InterPro" id="IPR042105">
    <property type="entry name" value="Ribosomal_bL31_sf"/>
</dbReference>
<comment type="caution">
    <text evidence="8">The sequence shown here is derived from an EMBL/GenBank/DDBJ whole genome shotgun (WGS) entry which is preliminary data.</text>
</comment>
<comment type="caution">
    <text evidence="7">Lacks conserved residue(s) required for the propagation of feature annotation.</text>
</comment>
<keyword evidence="5 7" id="KW-0687">Ribonucleoprotein</keyword>
<dbReference type="GO" id="GO:1990904">
    <property type="term" value="C:ribonucleoprotein complex"/>
    <property type="evidence" value="ECO:0007669"/>
    <property type="project" value="UniProtKB-KW"/>
</dbReference>
<dbReference type="PANTHER" id="PTHR33280:SF1">
    <property type="entry name" value="LARGE RIBOSOMAL SUBUNIT PROTEIN BL31C"/>
    <property type="match status" value="1"/>
</dbReference>
<evidence type="ECO:0000256" key="7">
    <source>
        <dbReference type="HAMAP-Rule" id="MF_00501"/>
    </source>
</evidence>
<dbReference type="RefSeq" id="WP_283823909.1">
    <property type="nucleotide sequence ID" value="NZ_JASDAY010000043.1"/>
</dbReference>
<evidence type="ECO:0000256" key="6">
    <source>
        <dbReference type="ARBA" id="ARBA00035687"/>
    </source>
</evidence>
<proteinExistence type="inferred from homology"/>
<comment type="function">
    <text evidence="7">Binds the 23S rRNA.</text>
</comment>
<dbReference type="NCBIfam" id="TIGR00105">
    <property type="entry name" value="L31"/>
    <property type="match status" value="1"/>
</dbReference>
<dbReference type="NCBIfam" id="NF000612">
    <property type="entry name" value="PRK00019.1"/>
    <property type="match status" value="1"/>
</dbReference>
<keyword evidence="9" id="KW-1185">Reference proteome</keyword>
<evidence type="ECO:0000256" key="3">
    <source>
        <dbReference type="ARBA" id="ARBA00022884"/>
    </source>
</evidence>
<comment type="similarity">
    <text evidence="1 7">Belongs to the bacterial ribosomal protein bL31 family. Type A subfamily.</text>
</comment>
<dbReference type="SUPFAM" id="SSF143800">
    <property type="entry name" value="L28p-like"/>
    <property type="match status" value="1"/>
</dbReference>
<dbReference type="GO" id="GO:0003735">
    <property type="term" value="F:structural constituent of ribosome"/>
    <property type="evidence" value="ECO:0007669"/>
    <property type="project" value="InterPro"/>
</dbReference>
<dbReference type="EMBL" id="JASDDP010000008">
    <property type="protein sequence ID" value="MDJ1645622.1"/>
    <property type="molecule type" value="Genomic_DNA"/>
</dbReference>
<keyword evidence="2 7" id="KW-0699">rRNA-binding</keyword>
<dbReference type="HAMAP" id="MF_00501">
    <property type="entry name" value="Ribosomal_bL31_1"/>
    <property type="match status" value="1"/>
</dbReference>
<dbReference type="Gene3D" id="4.10.830.30">
    <property type="entry name" value="Ribosomal protein L31"/>
    <property type="match status" value="1"/>
</dbReference>
<evidence type="ECO:0000256" key="4">
    <source>
        <dbReference type="ARBA" id="ARBA00022980"/>
    </source>
</evidence>
<gene>
    <name evidence="7 8" type="primary">rpmE</name>
    <name evidence="8" type="ORF">QLQ80_00765</name>
</gene>
<dbReference type="GO" id="GO:0005840">
    <property type="term" value="C:ribosome"/>
    <property type="evidence" value="ECO:0007669"/>
    <property type="project" value="UniProtKB-KW"/>
</dbReference>
<dbReference type="GO" id="GO:0019843">
    <property type="term" value="F:rRNA binding"/>
    <property type="evidence" value="ECO:0007669"/>
    <property type="project" value="UniProtKB-KW"/>
</dbReference>
<dbReference type="PANTHER" id="PTHR33280">
    <property type="entry name" value="50S RIBOSOMAL PROTEIN L31, CHLOROPLASTIC"/>
    <property type="match status" value="1"/>
</dbReference>
<reference evidence="8" key="1">
    <citation type="submission" date="2023-05" db="EMBL/GenBank/DDBJ databases">
        <title>Mycoplasma phocimorsus sp. nov., isolated from Scandinavian patients with seal finger or septic arthritis after contact with seals.</title>
        <authorList>
            <person name="Skafte-Holm A."/>
            <person name="Pedersen T.R."/>
            <person name="Froelund M."/>
            <person name="Stegger M."/>
            <person name="Qvortrup K."/>
            <person name="Michaels D.L."/>
            <person name="Brown D.R."/>
            <person name="Jensen J.S."/>
        </authorList>
    </citation>
    <scope>NUCLEOTIDE SEQUENCE</scope>
    <source>
        <strain evidence="8">M5725</strain>
    </source>
</reference>
<dbReference type="InterPro" id="IPR034704">
    <property type="entry name" value="Ribosomal_bL28/bL31-like_sf"/>
</dbReference>
<dbReference type="Pfam" id="PF01197">
    <property type="entry name" value="Ribosomal_L31"/>
    <property type="match status" value="1"/>
</dbReference>
<dbReference type="PROSITE" id="PS01143">
    <property type="entry name" value="RIBOSOMAL_L31"/>
    <property type="match status" value="1"/>
</dbReference>
<dbReference type="GO" id="GO:0006412">
    <property type="term" value="P:translation"/>
    <property type="evidence" value="ECO:0007669"/>
    <property type="project" value="UniProtKB-UniRule"/>
</dbReference>
<organism evidence="8 9">
    <name type="scientific">Mycoplasma phocimorsus</name>
    <dbReference type="NCBI Taxonomy" id="3045839"/>
    <lineage>
        <taxon>Bacteria</taxon>
        <taxon>Bacillati</taxon>
        <taxon>Mycoplasmatota</taxon>
        <taxon>Mollicutes</taxon>
        <taxon>Mycoplasmataceae</taxon>
        <taxon>Mycoplasma</taxon>
    </lineage>
</organism>
<keyword evidence="3 7" id="KW-0694">RNA-binding</keyword>
<evidence type="ECO:0000256" key="2">
    <source>
        <dbReference type="ARBA" id="ARBA00022730"/>
    </source>
</evidence>
<accession>A0AAJ1PSX9</accession>
<dbReference type="InterPro" id="IPR027491">
    <property type="entry name" value="Ribosomal_bL31_A"/>
</dbReference>
<evidence type="ECO:0000313" key="8">
    <source>
        <dbReference type="EMBL" id="MDJ1645622.1"/>
    </source>
</evidence>
<dbReference type="Proteomes" id="UP001224428">
    <property type="component" value="Unassembled WGS sequence"/>
</dbReference>
<evidence type="ECO:0000313" key="9">
    <source>
        <dbReference type="Proteomes" id="UP001224428"/>
    </source>
</evidence>
<evidence type="ECO:0000256" key="1">
    <source>
        <dbReference type="ARBA" id="ARBA00009296"/>
    </source>
</evidence>